<dbReference type="EMBL" id="LR798269">
    <property type="protein sequence ID" value="CAB5219410.1"/>
    <property type="molecule type" value="Genomic_DNA"/>
</dbReference>
<organism evidence="2">
    <name type="scientific">uncultured Caudovirales phage</name>
    <dbReference type="NCBI Taxonomy" id="2100421"/>
    <lineage>
        <taxon>Viruses</taxon>
        <taxon>Duplodnaviria</taxon>
        <taxon>Heunggongvirae</taxon>
        <taxon>Uroviricota</taxon>
        <taxon>Caudoviricetes</taxon>
        <taxon>Peduoviridae</taxon>
        <taxon>Maltschvirus</taxon>
        <taxon>Maltschvirus maltsch</taxon>
    </lineage>
</organism>
<evidence type="ECO:0000259" key="1">
    <source>
        <dbReference type="Pfam" id="PF23904"/>
    </source>
</evidence>
<proteinExistence type="predicted"/>
<dbReference type="Pfam" id="PF23904">
    <property type="entry name" value="DUF7246"/>
    <property type="match status" value="1"/>
</dbReference>
<evidence type="ECO:0000313" key="2">
    <source>
        <dbReference type="EMBL" id="CAB5219410.1"/>
    </source>
</evidence>
<name>A0A6J7WNQ6_9CAUD</name>
<protein>
    <recommendedName>
        <fullName evidence="1">DUF7246 domain-containing protein</fullName>
    </recommendedName>
</protein>
<reference evidence="2" key="1">
    <citation type="submission" date="2020-05" db="EMBL/GenBank/DDBJ databases">
        <authorList>
            <person name="Chiriac C."/>
            <person name="Salcher M."/>
            <person name="Ghai R."/>
            <person name="Kavagutti S V."/>
        </authorList>
    </citation>
    <scope>NUCLEOTIDE SEQUENCE</scope>
</reference>
<accession>A0A6J7WNQ6</accession>
<dbReference type="InterPro" id="IPR055670">
    <property type="entry name" value="DUF7246"/>
</dbReference>
<feature type="domain" description="DUF7246" evidence="1">
    <location>
        <begin position="11"/>
        <end position="89"/>
    </location>
</feature>
<sequence length="95" mass="11208">MRKKKTSEPIITNFSRVYEIEVGNFTIVKGDLIKIQDEHGRKFKFDSIVTNKETGVQWIDCFEVQKMRSGALYSFTIDRLKRIPTRRGKRKKNVI</sequence>
<gene>
    <name evidence="2" type="ORF">UFOVP222_66</name>
</gene>